<keyword evidence="2" id="KW-1185">Reference proteome</keyword>
<protein>
    <recommendedName>
        <fullName evidence="3">PAAR domain-containing protein</fullName>
    </recommendedName>
</protein>
<reference evidence="1 2" key="1">
    <citation type="submission" date="2018-08" db="EMBL/GenBank/DDBJ databases">
        <title>Comparative analysis of Burkholderia isolates from Puerto Rico.</title>
        <authorList>
            <person name="Hall C."/>
            <person name="Sahl J."/>
            <person name="Wagner D."/>
        </authorList>
    </citation>
    <scope>NUCLEOTIDE SEQUENCE [LARGE SCALE GENOMIC DNA]</scope>
    <source>
        <strain evidence="1 2">Bp8966</strain>
    </source>
</reference>
<comment type="caution">
    <text evidence="1">The sequence shown here is derived from an EMBL/GenBank/DDBJ whole genome shotgun (WGS) entry which is preliminary data.</text>
</comment>
<dbReference type="RefSeq" id="WP_124492186.1">
    <property type="nucleotide sequence ID" value="NZ_QTOI01000173.1"/>
</dbReference>
<sequence length="126" mass="13515">MGFVAEVVLDDDIVFCKCPKPPHIVATLSGESWCDGNVEGSGQNVPSSLTTTGGVASIVAADFDEQVEAVVDRSEGYPYYIETTDGRVFQGRLDTDGALPRIHTGDSPNDYAIYWGDDPIAKENEA</sequence>
<gene>
    <name evidence="1" type="ORF">DF017_37525</name>
</gene>
<dbReference type="EMBL" id="QTPM01000177">
    <property type="protein sequence ID" value="RQY75996.1"/>
    <property type="molecule type" value="Genomic_DNA"/>
</dbReference>
<evidence type="ECO:0000313" key="1">
    <source>
        <dbReference type="EMBL" id="RQY75996.1"/>
    </source>
</evidence>
<dbReference type="Proteomes" id="UP000281098">
    <property type="component" value="Unassembled WGS sequence"/>
</dbReference>
<proteinExistence type="predicted"/>
<organism evidence="1 2">
    <name type="scientific">Burkholderia stagnalis</name>
    <dbReference type="NCBI Taxonomy" id="1503054"/>
    <lineage>
        <taxon>Bacteria</taxon>
        <taxon>Pseudomonadati</taxon>
        <taxon>Pseudomonadota</taxon>
        <taxon>Betaproteobacteria</taxon>
        <taxon>Burkholderiales</taxon>
        <taxon>Burkholderiaceae</taxon>
        <taxon>Burkholderia</taxon>
        <taxon>Burkholderia cepacia complex</taxon>
    </lineage>
</organism>
<accession>A0ABX9YBA0</accession>
<name>A0ABX9YBA0_9BURK</name>
<evidence type="ECO:0000313" key="2">
    <source>
        <dbReference type="Proteomes" id="UP000281098"/>
    </source>
</evidence>
<evidence type="ECO:0008006" key="3">
    <source>
        <dbReference type="Google" id="ProtNLM"/>
    </source>
</evidence>